<keyword evidence="2" id="KW-1185">Reference proteome</keyword>
<proteinExistence type="predicted"/>
<gene>
    <name evidence="1" type="ORF">F3Y22_tig00112542pilonHSYRG00003</name>
</gene>
<evidence type="ECO:0000313" key="1">
    <source>
        <dbReference type="EMBL" id="KAE8665564.1"/>
    </source>
</evidence>
<protein>
    <submittedName>
        <fullName evidence="1">Uncharacterized protein</fullName>
    </submittedName>
</protein>
<dbReference type="AlphaFoldDB" id="A0A6A2Y7P7"/>
<name>A0A6A2Y7P7_HIBSY</name>
<dbReference type="Proteomes" id="UP000436088">
    <property type="component" value="Unassembled WGS sequence"/>
</dbReference>
<sequence>MMIELQQMMRMGDGSRRFMEEEERLDIVDLSGLSMDSLPKPSLNLTTICKLNLSNNNLQGDGGRGLPFVKLQKYPPRNDVVWERVFITQTGWPYGPASHFIFSVLSLTERTKMFSAFSLASLIGGKPVTGRQPCAAVNITAGHRIRSESERIYKNTFGVSKVPARSGGRGFLGSGGGFYSHHRCGRRTGPKRGSRWSSGVFIWNVAAAEAAKECRQRSNGCDDEAAGIMRSGPDSSIAELANFICAAHMTKDADALLPRKLEKKLLNEDDHAFHLLITMIGSVQPDQITQRTLPEDAIEHIILPNSMIGSVQPDQITQRTLPENAIEHIILPNSMIGSVQPDQITQRTLPENAIEHIILPNSMIGSVQPDQITQRTLPEDAIEHIILPNSMIGSVQPDQITHRILPEDAIEHIILPNSMIGSVQPDQITHRTLPEDAIEHIIFPNSMIGSVQPDQITQRTLPEDAIEHIILPNSMIGSVQPDQITHRTLSEDAIEHIILPVNVWTRIS</sequence>
<organism evidence="1 2">
    <name type="scientific">Hibiscus syriacus</name>
    <name type="common">Rose of Sharon</name>
    <dbReference type="NCBI Taxonomy" id="106335"/>
    <lineage>
        <taxon>Eukaryota</taxon>
        <taxon>Viridiplantae</taxon>
        <taxon>Streptophyta</taxon>
        <taxon>Embryophyta</taxon>
        <taxon>Tracheophyta</taxon>
        <taxon>Spermatophyta</taxon>
        <taxon>Magnoliopsida</taxon>
        <taxon>eudicotyledons</taxon>
        <taxon>Gunneridae</taxon>
        <taxon>Pentapetalae</taxon>
        <taxon>rosids</taxon>
        <taxon>malvids</taxon>
        <taxon>Malvales</taxon>
        <taxon>Malvaceae</taxon>
        <taxon>Malvoideae</taxon>
        <taxon>Hibiscus</taxon>
    </lineage>
</organism>
<comment type="caution">
    <text evidence="1">The sequence shown here is derived from an EMBL/GenBank/DDBJ whole genome shotgun (WGS) entry which is preliminary data.</text>
</comment>
<reference evidence="1" key="1">
    <citation type="submission" date="2019-09" db="EMBL/GenBank/DDBJ databases">
        <title>Draft genome information of white flower Hibiscus syriacus.</title>
        <authorList>
            <person name="Kim Y.-M."/>
        </authorList>
    </citation>
    <scope>NUCLEOTIDE SEQUENCE [LARGE SCALE GENOMIC DNA]</scope>
    <source>
        <strain evidence="1">YM2019G1</strain>
    </source>
</reference>
<accession>A0A6A2Y7P7</accession>
<dbReference type="EMBL" id="VEPZ02001612">
    <property type="protein sequence ID" value="KAE8665564.1"/>
    <property type="molecule type" value="Genomic_DNA"/>
</dbReference>
<evidence type="ECO:0000313" key="2">
    <source>
        <dbReference type="Proteomes" id="UP000436088"/>
    </source>
</evidence>